<evidence type="ECO:0000256" key="13">
    <source>
        <dbReference type="ARBA" id="ARBA00048064"/>
    </source>
</evidence>
<evidence type="ECO:0000256" key="10">
    <source>
        <dbReference type="ARBA" id="ARBA00022989"/>
    </source>
</evidence>
<evidence type="ECO:0000256" key="14">
    <source>
        <dbReference type="SAM" id="Phobius"/>
    </source>
</evidence>
<dbReference type="PANTHER" id="PTHR12989:SF10">
    <property type="entry name" value="DOL-P-GLC:GLC(2)MAN(9)GLCNAC(2)-PP-DOL ALPHA-1,2-GLUCOSYLTRANSFERASE-RELATED"/>
    <property type="match status" value="1"/>
</dbReference>
<name>A0AAF5DHZ2_STRER</name>
<evidence type="ECO:0000256" key="6">
    <source>
        <dbReference type="ARBA" id="ARBA00022676"/>
    </source>
</evidence>
<comment type="similarity">
    <text evidence="3">Belongs to the ALG10 glucosyltransferase family.</text>
</comment>
<feature type="transmembrane region" description="Helical" evidence="14">
    <location>
        <begin position="37"/>
        <end position="62"/>
    </location>
</feature>
<evidence type="ECO:0000256" key="2">
    <source>
        <dbReference type="ARBA" id="ARBA00004922"/>
    </source>
</evidence>
<feature type="transmembrane region" description="Helical" evidence="14">
    <location>
        <begin position="12"/>
        <end position="31"/>
    </location>
</feature>
<keyword evidence="6" id="KW-0328">Glycosyltransferase</keyword>
<keyword evidence="8 14" id="KW-0812">Transmembrane</keyword>
<evidence type="ECO:0000256" key="11">
    <source>
        <dbReference type="ARBA" id="ARBA00023136"/>
    </source>
</evidence>
<evidence type="ECO:0000256" key="3">
    <source>
        <dbReference type="ARBA" id="ARBA00010600"/>
    </source>
</evidence>
<evidence type="ECO:0000313" key="16">
    <source>
        <dbReference type="WBParaSite" id="TCONS_00011962.p1"/>
    </source>
</evidence>
<comment type="subcellular location">
    <subcellularLocation>
        <location evidence="1">Endoplasmic reticulum membrane</location>
        <topology evidence="1">Multi-pass membrane protein</topology>
    </subcellularLocation>
</comment>
<comment type="function">
    <text evidence="12">Dol-P-Glc:Glc(2)Man(9)GlcNAc(2)-PP-Dol alpha-1,2-glucosyltransferase that operates in the biosynthetic pathway of dolichol-linked oligosaccharides, the glycan precursors employed in protein asparagine (N)-glycosylation. The assembly of dolichol-linked oligosaccharides begins on the cytosolic side of the endoplasmic reticulum membrane and finishes in its lumen. The sequential addition of sugars to dolichol pyrophosphate produces dolichol-linked oligosaccharides containing fourteen sugars, including two GlcNAcs, nine mannoses and three glucoses. Once assembled, the oligosaccharide is transferred from the lipid to nascent proteins by oligosaccharyltransferases. In the lumen of the endoplasmic reticulum, adds the third and last glucose residue from dolichyl phosphate glucose (Dol-P-Glc) onto the lipid-linked oligosaccharide intermediate Glc(2)Man(9)GlcNAc(2)-PP-Dol to produce Glc(3)Man(9)GlcNAc(2)-PP-Dol.</text>
</comment>
<protein>
    <recommendedName>
        <fullName evidence="5">Dol-P-Glc:Glc(2)Man(9)GlcNAc(2)-PP-Dol alpha-1,2-glucosyltransferase</fullName>
        <ecNumber evidence="4">2.4.1.256</ecNumber>
    </recommendedName>
</protein>
<dbReference type="WBParaSite" id="TCONS_00011962.p1">
    <property type="protein sequence ID" value="TCONS_00011962.p1"/>
    <property type="gene ID" value="XLOC_007105"/>
</dbReference>
<dbReference type="Pfam" id="PF04922">
    <property type="entry name" value="DIE2_ALG10"/>
    <property type="match status" value="1"/>
</dbReference>
<keyword evidence="9" id="KW-0256">Endoplasmic reticulum</keyword>
<dbReference type="EC" id="2.4.1.256" evidence="4"/>
<keyword evidence="11 14" id="KW-0472">Membrane</keyword>
<dbReference type="Proteomes" id="UP000035681">
    <property type="component" value="Unplaced"/>
</dbReference>
<reference evidence="16" key="1">
    <citation type="submission" date="2024-02" db="UniProtKB">
        <authorList>
            <consortium name="WormBaseParasite"/>
        </authorList>
    </citation>
    <scope>IDENTIFICATION</scope>
</reference>
<comment type="catalytic activity">
    <reaction evidence="13">
        <text>an alpha-D-Glc-(1-&gt;3)-alpha-D-Glc-(1-&gt;3)-alpha-D-Man-(1-&gt;2)-alpha-D-Man-(1-&gt;2)-alpha-D-Man-(1-&gt;3)-[alpha-D-Man-(1-&gt;2)-alpha-D-Man-(1-&gt;3)-[alpha-D-Man-(1-&gt;2)-alpha-D-Man-(1-&gt;6)]-alpha-D-Man-(1-&gt;6)]-beta-D-Man-(1-&gt;4)-beta-D-GlcNAc-(1-&gt;4)-alpha-D-GlcNAc-diphospho-di-trans,poly-cis-dolichol + a di-trans,poly-cis-dolichyl beta-D-glucosyl phosphate = a alpha-D-Glc-(1-&gt;2)-alpha-D-Glc-(1-&gt;3)-alpha-D-Glc-(1-&gt;3)-alpha-D-Man-(1-&gt;2)-alpha-D-Man-(1-&gt;2)-alpha-D-Man-(1-&gt;3)-[alpha-D-Man-(1-&gt;2)-alpha-D-Man-(1-&gt;3)-[alpha-D-Man-(1-&gt;2)-alpha-D-Man-(1-&gt;6)]-alpha-D-Man-(1-&gt;6)]-beta-D-Man-(1-&gt;4)-beta-D-GlcNAc-(1-&gt;4)-alpha-D-GlcNAc-diphospho-di-trans,poly-cis-dolichol + a di-trans,poly-cis-dolichyl phosphate + H(+)</text>
        <dbReference type="Rhea" id="RHEA:29543"/>
        <dbReference type="Rhea" id="RHEA-COMP:19498"/>
        <dbReference type="Rhea" id="RHEA-COMP:19502"/>
        <dbReference type="Rhea" id="RHEA-COMP:19512"/>
        <dbReference type="Rhea" id="RHEA-COMP:19522"/>
        <dbReference type="ChEBI" id="CHEBI:15378"/>
        <dbReference type="ChEBI" id="CHEBI:57525"/>
        <dbReference type="ChEBI" id="CHEBI:57683"/>
        <dbReference type="ChEBI" id="CHEBI:132522"/>
        <dbReference type="ChEBI" id="CHEBI:132523"/>
        <dbReference type="EC" id="2.4.1.256"/>
    </reaction>
    <physiologicalReaction direction="left-to-right" evidence="13">
        <dbReference type="Rhea" id="RHEA:29544"/>
    </physiologicalReaction>
</comment>
<comment type="pathway">
    <text evidence="2">Protein modification; protein glycosylation.</text>
</comment>
<dbReference type="GO" id="GO:0006488">
    <property type="term" value="P:dolichol-linked oligosaccharide biosynthetic process"/>
    <property type="evidence" value="ECO:0007669"/>
    <property type="project" value="InterPro"/>
</dbReference>
<evidence type="ECO:0000256" key="5">
    <source>
        <dbReference type="ARBA" id="ARBA00018512"/>
    </source>
</evidence>
<dbReference type="InterPro" id="IPR016900">
    <property type="entry name" value="Alg10"/>
</dbReference>
<evidence type="ECO:0000256" key="7">
    <source>
        <dbReference type="ARBA" id="ARBA00022679"/>
    </source>
</evidence>
<evidence type="ECO:0000256" key="1">
    <source>
        <dbReference type="ARBA" id="ARBA00004477"/>
    </source>
</evidence>
<evidence type="ECO:0000256" key="9">
    <source>
        <dbReference type="ARBA" id="ARBA00022824"/>
    </source>
</evidence>
<organism evidence="15 16">
    <name type="scientific">Strongyloides stercoralis</name>
    <name type="common">Threadworm</name>
    <dbReference type="NCBI Taxonomy" id="6248"/>
    <lineage>
        <taxon>Eukaryota</taxon>
        <taxon>Metazoa</taxon>
        <taxon>Ecdysozoa</taxon>
        <taxon>Nematoda</taxon>
        <taxon>Chromadorea</taxon>
        <taxon>Rhabditida</taxon>
        <taxon>Tylenchina</taxon>
        <taxon>Panagrolaimomorpha</taxon>
        <taxon>Strongyloidoidea</taxon>
        <taxon>Strongyloididae</taxon>
        <taxon>Strongyloides</taxon>
    </lineage>
</organism>
<dbReference type="AlphaFoldDB" id="A0AAF5DHZ2"/>
<dbReference type="PANTHER" id="PTHR12989">
    <property type="entry name" value="ALPHA-1,2-GLUCOSYLTRANSFERASE ALG10"/>
    <property type="match status" value="1"/>
</dbReference>
<keyword evidence="15" id="KW-1185">Reference proteome</keyword>
<evidence type="ECO:0000256" key="12">
    <source>
        <dbReference type="ARBA" id="ARBA00044727"/>
    </source>
</evidence>
<evidence type="ECO:0000256" key="4">
    <source>
        <dbReference type="ARBA" id="ARBA00011967"/>
    </source>
</evidence>
<proteinExistence type="inferred from homology"/>
<dbReference type="GO" id="GO:0005789">
    <property type="term" value="C:endoplasmic reticulum membrane"/>
    <property type="evidence" value="ECO:0007669"/>
    <property type="project" value="UniProtKB-SubCell"/>
</dbReference>
<sequence>MFLTKENFTAIIWCKTLFIIHYYITSIIKIVDTVMERTYPIIIFGGFLSLALCIVPAGLLEFRYFIIHFALWRLSIQYNSKISLIGELLISLLINCIVLYLFLFKPFVWPSEPNSLQRFM</sequence>
<evidence type="ECO:0000256" key="8">
    <source>
        <dbReference type="ARBA" id="ARBA00022692"/>
    </source>
</evidence>
<keyword evidence="7" id="KW-0808">Transferase</keyword>
<dbReference type="GO" id="GO:0106073">
    <property type="term" value="F:dolichyl pyrophosphate Glc2Man9GlcNAc2 alpha-1,2-glucosyltransferase activity"/>
    <property type="evidence" value="ECO:0007669"/>
    <property type="project" value="UniProtKB-EC"/>
</dbReference>
<feature type="transmembrane region" description="Helical" evidence="14">
    <location>
        <begin position="82"/>
        <end position="103"/>
    </location>
</feature>
<keyword evidence="10 14" id="KW-1133">Transmembrane helix</keyword>
<evidence type="ECO:0000313" key="15">
    <source>
        <dbReference type="Proteomes" id="UP000035681"/>
    </source>
</evidence>
<accession>A0AAF5DHZ2</accession>